<comment type="caution">
    <text evidence="1">The sequence shown here is derived from an EMBL/GenBank/DDBJ whole genome shotgun (WGS) entry which is preliminary data.</text>
</comment>
<dbReference type="EMBL" id="JBHUJD010000046">
    <property type="protein sequence ID" value="MFD2312486.1"/>
    <property type="molecule type" value="Genomic_DNA"/>
</dbReference>
<name>A0ABW5EFV7_9GAMM</name>
<keyword evidence="2" id="KW-1185">Reference proteome</keyword>
<dbReference type="RefSeq" id="WP_265723598.1">
    <property type="nucleotide sequence ID" value="NZ_JAPIVK010000060.1"/>
</dbReference>
<protein>
    <submittedName>
        <fullName evidence="1">Uncharacterized protein</fullName>
    </submittedName>
</protein>
<proteinExistence type="predicted"/>
<evidence type="ECO:0000313" key="2">
    <source>
        <dbReference type="Proteomes" id="UP001597425"/>
    </source>
</evidence>
<accession>A0ABW5EFV7</accession>
<sequence length="191" mass="22221">MPRLDISRDLVHWIKAETDHDAFEVLRKIVSEKRIIGGSGHIKGDYVCVCFTEAPIHTFHDVIGRYRPFGIRITKNFAYDQGGRPVIYQSDAEYVQLPEALRWRHVRYEPNNMPPIDFSWEREWRIKTGEVVLPPGQASVIVPCESWADQLSHEHLVGEESRIQMEAMAYGSEWLMQTPDPFYYPFCVVNV</sequence>
<dbReference type="Proteomes" id="UP001597425">
    <property type="component" value="Unassembled WGS sequence"/>
</dbReference>
<gene>
    <name evidence="1" type="ORF">ACFSKX_18875</name>
</gene>
<organism evidence="1 2">
    <name type="scientific">Microbulbifer halophilus</name>
    <dbReference type="NCBI Taxonomy" id="453963"/>
    <lineage>
        <taxon>Bacteria</taxon>
        <taxon>Pseudomonadati</taxon>
        <taxon>Pseudomonadota</taxon>
        <taxon>Gammaproteobacteria</taxon>
        <taxon>Cellvibrionales</taxon>
        <taxon>Microbulbiferaceae</taxon>
        <taxon>Microbulbifer</taxon>
    </lineage>
</organism>
<evidence type="ECO:0000313" key="1">
    <source>
        <dbReference type="EMBL" id="MFD2312486.1"/>
    </source>
</evidence>
<reference evidence="2" key="1">
    <citation type="journal article" date="2019" name="Int. J. Syst. Evol. Microbiol.">
        <title>The Global Catalogue of Microorganisms (GCM) 10K type strain sequencing project: providing services to taxonomists for standard genome sequencing and annotation.</title>
        <authorList>
            <consortium name="The Broad Institute Genomics Platform"/>
            <consortium name="The Broad Institute Genome Sequencing Center for Infectious Disease"/>
            <person name="Wu L."/>
            <person name="Ma J."/>
        </authorList>
    </citation>
    <scope>NUCLEOTIDE SEQUENCE [LARGE SCALE GENOMIC DNA]</scope>
    <source>
        <strain evidence="2">KCTC 12848</strain>
    </source>
</reference>